<evidence type="ECO:0000313" key="4">
    <source>
        <dbReference type="Proteomes" id="UP000325577"/>
    </source>
</evidence>
<feature type="region of interest" description="Disordered" evidence="1">
    <location>
        <begin position="1"/>
        <end position="34"/>
    </location>
</feature>
<evidence type="ECO:0000313" key="3">
    <source>
        <dbReference type="EMBL" id="KAA8542528.1"/>
    </source>
</evidence>
<feature type="domain" description="Retrotransposon Copia-like N-terminal" evidence="2">
    <location>
        <begin position="50"/>
        <end position="96"/>
    </location>
</feature>
<dbReference type="PANTHER" id="PTHR37610:SF100">
    <property type="entry name" value="COPIA-LIKE POLYPROTEIN_RETROTRANSPOSON"/>
    <property type="match status" value="1"/>
</dbReference>
<dbReference type="InterPro" id="IPR029472">
    <property type="entry name" value="Copia-like_N"/>
</dbReference>
<reference evidence="3 4" key="1">
    <citation type="submission" date="2019-09" db="EMBL/GenBank/DDBJ databases">
        <title>A chromosome-level genome assembly of the Chinese tupelo Nyssa sinensis.</title>
        <authorList>
            <person name="Yang X."/>
            <person name="Kang M."/>
            <person name="Yang Y."/>
            <person name="Xiong H."/>
            <person name="Wang M."/>
            <person name="Zhang Z."/>
            <person name="Wang Z."/>
            <person name="Wu H."/>
            <person name="Ma T."/>
            <person name="Liu J."/>
            <person name="Xi Z."/>
        </authorList>
    </citation>
    <scope>NUCLEOTIDE SEQUENCE [LARGE SCALE GENOMIC DNA]</scope>
    <source>
        <strain evidence="3">J267</strain>
        <tissue evidence="3">Leaf</tissue>
    </source>
</reference>
<accession>A0A5J5BIR6</accession>
<gene>
    <name evidence="3" type="ORF">F0562_023680</name>
</gene>
<dbReference type="EMBL" id="CM018035">
    <property type="protein sequence ID" value="KAA8542528.1"/>
    <property type="molecule type" value="Genomic_DNA"/>
</dbReference>
<keyword evidence="4" id="KW-1185">Reference proteome</keyword>
<protein>
    <recommendedName>
        <fullName evidence="2">Retrotransposon Copia-like N-terminal domain-containing protein</fullName>
    </recommendedName>
</protein>
<proteinExistence type="predicted"/>
<organism evidence="3 4">
    <name type="scientific">Nyssa sinensis</name>
    <dbReference type="NCBI Taxonomy" id="561372"/>
    <lineage>
        <taxon>Eukaryota</taxon>
        <taxon>Viridiplantae</taxon>
        <taxon>Streptophyta</taxon>
        <taxon>Embryophyta</taxon>
        <taxon>Tracheophyta</taxon>
        <taxon>Spermatophyta</taxon>
        <taxon>Magnoliopsida</taxon>
        <taxon>eudicotyledons</taxon>
        <taxon>Gunneridae</taxon>
        <taxon>Pentapetalae</taxon>
        <taxon>asterids</taxon>
        <taxon>Cornales</taxon>
        <taxon>Nyssaceae</taxon>
        <taxon>Nyssa</taxon>
    </lineage>
</organism>
<name>A0A5J5BIR6_9ASTE</name>
<sequence>MAPDDSAVHQHSSTTSSIHGVAIHDPTPPPPPPNRFFNFNDPTNSFRLDHGDNPSISLVPDLLTVNNYTTWSRAMQRALRAKNKLRFVNGELTKPTTPSDPLFQPWERCNDMVTSWLQNSISPSIKSSIALVDDAFAVWLELRERFTQQNGSRIFHLKKTLAGLHQDHDPVSVYFEKLKAIWNELNLFDPLPDCTCGQLKILSDRYHRDCVIQFLMGLNDSYTNSRDQIMLLDPLPSVGKVFSLIQWQEHQHIMLNTNPSPDSMALAVKKFSPTSKPPNKSGQTQKPRLYCTHCHLSGYTLETCFKAGNAAPPTCTHCHMSGHVAEKCYKLHGYPLGHRFFNRAKSSPVFANSASAKPDEDSPATVALTKDQYHQLLSLLQHKEHPLMPSSSTNSSKTVFYPHANSATAPTMSGILASYPFSLSASSQHSHTPWIIDTGATDHMLND</sequence>
<dbReference type="AlphaFoldDB" id="A0A5J5BIR6"/>
<feature type="compositionally biased region" description="Polar residues" evidence="1">
    <location>
        <begin position="9"/>
        <end position="18"/>
    </location>
</feature>
<dbReference type="Proteomes" id="UP000325577">
    <property type="component" value="Linkage Group LG12"/>
</dbReference>
<evidence type="ECO:0000256" key="1">
    <source>
        <dbReference type="SAM" id="MobiDB-lite"/>
    </source>
</evidence>
<dbReference type="Pfam" id="PF14244">
    <property type="entry name" value="Retrotran_gag_3"/>
    <property type="match status" value="1"/>
</dbReference>
<dbReference type="PANTHER" id="PTHR37610">
    <property type="entry name" value="CCHC-TYPE DOMAIN-CONTAINING PROTEIN"/>
    <property type="match status" value="1"/>
</dbReference>
<evidence type="ECO:0000259" key="2">
    <source>
        <dbReference type="Pfam" id="PF14244"/>
    </source>
</evidence>
<dbReference type="OrthoDB" id="1689083at2759"/>